<dbReference type="EMBL" id="BGJZ01000366">
    <property type="protein sequence ID" value="GBH13673.1"/>
    <property type="molecule type" value="Genomic_DNA"/>
</dbReference>
<evidence type="ECO:0000313" key="3">
    <source>
        <dbReference type="Proteomes" id="UP000247480"/>
    </source>
</evidence>
<proteinExistence type="predicted"/>
<dbReference type="Proteomes" id="UP000247480">
    <property type="component" value="Unassembled WGS sequence"/>
</dbReference>
<dbReference type="InterPro" id="IPR012660">
    <property type="entry name" value="YiiD_C"/>
</dbReference>
<comment type="caution">
    <text evidence="2">The sequence shown here is derived from an EMBL/GenBank/DDBJ whole genome shotgun (WGS) entry which is preliminary data.</text>
</comment>
<evidence type="ECO:0000259" key="1">
    <source>
        <dbReference type="Pfam" id="PF09500"/>
    </source>
</evidence>
<dbReference type="AlphaFoldDB" id="A0A2V0QKJ8"/>
<evidence type="ECO:0000313" key="2">
    <source>
        <dbReference type="EMBL" id="GBH13673.1"/>
    </source>
</evidence>
<gene>
    <name evidence="2" type="ORF">KPSA1_07165</name>
</gene>
<keyword evidence="2" id="KW-0808">Transferase</keyword>
<organism evidence="2 3">
    <name type="scientific">Pseudomonas syringae pv. actinidiae</name>
    <dbReference type="NCBI Taxonomy" id="103796"/>
    <lineage>
        <taxon>Bacteria</taxon>
        <taxon>Pseudomonadati</taxon>
        <taxon>Pseudomonadota</taxon>
        <taxon>Gammaproteobacteria</taxon>
        <taxon>Pseudomonadales</taxon>
        <taxon>Pseudomonadaceae</taxon>
        <taxon>Pseudomonas</taxon>
        <taxon>Pseudomonas syringae</taxon>
    </lineage>
</organism>
<dbReference type="Pfam" id="PF09500">
    <property type="entry name" value="YiiD_C"/>
    <property type="match status" value="1"/>
</dbReference>
<accession>A0A2V0QKJ8</accession>
<protein>
    <submittedName>
        <fullName evidence="2">N-acetyltransferase</fullName>
    </submittedName>
</protein>
<reference evidence="2 3" key="1">
    <citation type="submission" date="2018-04" db="EMBL/GenBank/DDBJ databases">
        <title>Draft genome sequence of Pseudomonas syringae pv. actinidiae biovar 1 strains isolated from kiwifruit in Kagawa prefecture.</title>
        <authorList>
            <person name="Tabuchi M."/>
            <person name="Saito M."/>
            <person name="Fujiwara S."/>
            <person name="Sasa N."/>
            <person name="Akimitsu K."/>
            <person name="Gomi K."/>
            <person name="Konishi-Sugita S."/>
            <person name="Hamano K."/>
            <person name="Kataoka I."/>
        </authorList>
    </citation>
    <scope>NUCLEOTIDE SEQUENCE [LARGE SCALE GENOMIC DNA]</scope>
    <source>
        <strain evidence="2 3">MAFF212206</strain>
    </source>
</reference>
<dbReference type="SUPFAM" id="SSF54637">
    <property type="entry name" value="Thioesterase/thiol ester dehydrase-isomerase"/>
    <property type="match status" value="1"/>
</dbReference>
<dbReference type="Gene3D" id="3.10.129.10">
    <property type="entry name" value="Hotdog Thioesterase"/>
    <property type="match status" value="1"/>
</dbReference>
<dbReference type="InterPro" id="IPR029069">
    <property type="entry name" value="HotDog_dom_sf"/>
</dbReference>
<sequence>MERPMTTIEPKDDLAARELERVLHHDIPLTRDMGMRVIDWHTHTLRLHLPLAPNVNHKSTLFGGSLYCGAVLAGWGWLHLRLHEVGITDGHIVIQDGQISYPLPVRSDAIARCEAPEVAQWEKFITTYQRRGRARLTLHTCITAQDSDEQAVRFVGQFVLHR</sequence>
<dbReference type="GO" id="GO:0016740">
    <property type="term" value="F:transferase activity"/>
    <property type="evidence" value="ECO:0007669"/>
    <property type="project" value="UniProtKB-KW"/>
</dbReference>
<feature type="domain" description="Thioesterase putative" evidence="1">
    <location>
        <begin position="17"/>
        <end position="161"/>
    </location>
</feature>
<dbReference type="NCBIfam" id="TIGR02447">
    <property type="entry name" value="yiiD_Cterm"/>
    <property type="match status" value="1"/>
</dbReference>
<name>A0A2V0QKJ8_PSESF</name>